<evidence type="ECO:0000256" key="4">
    <source>
        <dbReference type="SAM" id="MobiDB-lite"/>
    </source>
</evidence>
<keyword evidence="6" id="KW-0687">Ribonucleoprotein</keyword>
<feature type="region of interest" description="Disordered" evidence="4">
    <location>
        <begin position="1069"/>
        <end position="1231"/>
    </location>
</feature>
<feature type="domain" description="SH3" evidence="5">
    <location>
        <begin position="542"/>
        <end position="604"/>
    </location>
</feature>
<dbReference type="PROSITE" id="PS50002">
    <property type="entry name" value="SH3"/>
    <property type="match status" value="1"/>
</dbReference>
<dbReference type="SUPFAM" id="SSF49879">
    <property type="entry name" value="SMAD/FHA domain"/>
    <property type="match status" value="1"/>
</dbReference>
<feature type="region of interest" description="Disordered" evidence="4">
    <location>
        <begin position="1306"/>
        <end position="1327"/>
    </location>
</feature>
<name>A0ABP0K0H8_9DINO</name>
<reference evidence="6 7" key="1">
    <citation type="submission" date="2024-02" db="EMBL/GenBank/DDBJ databases">
        <authorList>
            <person name="Chen Y."/>
            <person name="Shah S."/>
            <person name="Dougan E. K."/>
            <person name="Thang M."/>
            <person name="Chan C."/>
        </authorList>
    </citation>
    <scope>NUCLEOTIDE SEQUENCE [LARGE SCALE GENOMIC DNA]</scope>
</reference>
<dbReference type="Pfam" id="PF00498">
    <property type="entry name" value="FHA"/>
    <property type="match status" value="1"/>
</dbReference>
<feature type="compositionally biased region" description="Basic and acidic residues" evidence="4">
    <location>
        <begin position="1129"/>
        <end position="1203"/>
    </location>
</feature>
<feature type="compositionally biased region" description="Low complexity" evidence="4">
    <location>
        <begin position="247"/>
        <end position="262"/>
    </location>
</feature>
<keyword evidence="6" id="KW-0689">Ribosomal protein</keyword>
<dbReference type="SUPFAM" id="SSF50044">
    <property type="entry name" value="SH3-domain"/>
    <property type="match status" value="1"/>
</dbReference>
<feature type="compositionally biased region" description="Basic and acidic residues" evidence="4">
    <location>
        <begin position="113"/>
        <end position="136"/>
    </location>
</feature>
<feature type="region of interest" description="Disordered" evidence="4">
    <location>
        <begin position="189"/>
        <end position="309"/>
    </location>
</feature>
<feature type="compositionally biased region" description="Low complexity" evidence="4">
    <location>
        <begin position="749"/>
        <end position="759"/>
    </location>
</feature>
<evidence type="ECO:0000256" key="3">
    <source>
        <dbReference type="SAM" id="Coils"/>
    </source>
</evidence>
<organism evidence="6 7">
    <name type="scientific">Durusdinium trenchii</name>
    <dbReference type="NCBI Taxonomy" id="1381693"/>
    <lineage>
        <taxon>Eukaryota</taxon>
        <taxon>Sar</taxon>
        <taxon>Alveolata</taxon>
        <taxon>Dinophyceae</taxon>
        <taxon>Suessiales</taxon>
        <taxon>Symbiodiniaceae</taxon>
        <taxon>Durusdinium</taxon>
    </lineage>
</organism>
<feature type="region of interest" description="Disordered" evidence="4">
    <location>
        <begin position="113"/>
        <end position="139"/>
    </location>
</feature>
<dbReference type="PANTHER" id="PTHR23159">
    <property type="entry name" value="CENTROSOMAL PROTEIN 2"/>
    <property type="match status" value="1"/>
</dbReference>
<keyword evidence="3" id="KW-0175">Coiled coil</keyword>
<feature type="coiled-coil region" evidence="3">
    <location>
        <begin position="353"/>
        <end position="451"/>
    </location>
</feature>
<protein>
    <submittedName>
        <fullName evidence="6">60S ribosomal protein L28</fullName>
    </submittedName>
</protein>
<dbReference type="SMART" id="SM00326">
    <property type="entry name" value="SH3"/>
    <property type="match status" value="1"/>
</dbReference>
<dbReference type="EMBL" id="CAXAMM010009358">
    <property type="protein sequence ID" value="CAK9020138.1"/>
    <property type="molecule type" value="Genomic_DNA"/>
</dbReference>
<evidence type="ECO:0000256" key="2">
    <source>
        <dbReference type="PROSITE-ProRule" id="PRU00192"/>
    </source>
</evidence>
<dbReference type="SUPFAM" id="SSF90257">
    <property type="entry name" value="Myosin rod fragments"/>
    <property type="match status" value="1"/>
</dbReference>
<feature type="compositionally biased region" description="Basic and acidic residues" evidence="4">
    <location>
        <begin position="855"/>
        <end position="876"/>
    </location>
</feature>
<accession>A0ABP0K0H8</accession>
<feature type="compositionally biased region" description="Basic and acidic residues" evidence="4">
    <location>
        <begin position="1108"/>
        <end position="1120"/>
    </location>
</feature>
<dbReference type="Gene3D" id="2.60.200.20">
    <property type="match status" value="1"/>
</dbReference>
<evidence type="ECO:0000313" key="7">
    <source>
        <dbReference type="Proteomes" id="UP001642464"/>
    </source>
</evidence>
<evidence type="ECO:0000313" key="6">
    <source>
        <dbReference type="EMBL" id="CAK9020138.1"/>
    </source>
</evidence>
<keyword evidence="1 2" id="KW-0728">SH3 domain</keyword>
<evidence type="ECO:0000256" key="1">
    <source>
        <dbReference type="ARBA" id="ARBA00022443"/>
    </source>
</evidence>
<dbReference type="InterPro" id="IPR036028">
    <property type="entry name" value="SH3-like_dom_sf"/>
</dbReference>
<dbReference type="PANTHER" id="PTHR23159:SF31">
    <property type="entry name" value="CENTROSOME-ASSOCIATED PROTEIN CEP250 ISOFORM X1"/>
    <property type="match status" value="1"/>
</dbReference>
<feature type="region of interest" description="Disordered" evidence="4">
    <location>
        <begin position="711"/>
        <end position="730"/>
    </location>
</feature>
<feature type="region of interest" description="Disordered" evidence="4">
    <location>
        <begin position="743"/>
        <end position="889"/>
    </location>
</feature>
<feature type="compositionally biased region" description="Polar residues" evidence="4">
    <location>
        <begin position="791"/>
        <end position="800"/>
    </location>
</feature>
<feature type="compositionally biased region" description="Acidic residues" evidence="4">
    <location>
        <begin position="53"/>
        <end position="62"/>
    </location>
</feature>
<evidence type="ECO:0000259" key="5">
    <source>
        <dbReference type="PROSITE" id="PS50002"/>
    </source>
</evidence>
<dbReference type="Proteomes" id="UP001642464">
    <property type="component" value="Unassembled WGS sequence"/>
</dbReference>
<dbReference type="InterPro" id="IPR008984">
    <property type="entry name" value="SMAD_FHA_dom_sf"/>
</dbReference>
<sequence length="1327" mass="148613">MPIPFVIDSGCQFRICGASAHEARTAKEEEAQKQAQLAADKEQERKRKHKEVEEEAEAEEDCAASATHFQGWLIGFGEELVEEEKRRIKAARKAMVFEQHSILQRKLAEDARKRQAEEEEERRKKALEEKAQEKAEITTQGPLMFLNDLGSTYGTAMNKEKLEAKSPVELVTGARFRFGGLPELYVYREPVEEEEEPSSPPVEAEVTGTAYAEDAPDLPPPVQAVADAEDEARIKRIQQKRQYKGAQGKPWWSKWQQQGQPKGPKPKKEAKTDKSAKKNEKAEDAFPAYESLQSSSSSSAAKESKEVQEIKKEMREFLAAKDIPVDPHIVELLHSDSNTMEEIKSEQRSLNLKKKIIGRIEKLKQKVAEKKEAWSIFLDAMEAHRKKEKEKHASDLLALEDALSEAQKELNKVVMKETDGGDNMAVEDAEKEALKRELERTHAIMRNLQQRVDSYVGAMEMTRPEGMANDLSPQLTRPPQTALVRTLPDEVAARAARAKLLTAAEKAVLEQTIPTLSAHWFSSKLAQKEMETSMDSYYGEPECYLRAIVVKKHDATDDSQLSLKVNEIVIILEQDETGWWGGHLEGKEMKTGWFPGSCVRITPSEKPDISLSSPARQTPVESKRLEADLAQKDVSDVKREKASLEEKLRSLERKNEEDQKTIGQLNQSLAKLEAQVHDLDGQLGAERRQKKHLQEEVAQLKGRLEVASGKLEKLESLSHPKSEKEHKEQRYAIEAAQAVQKQVSESSAVVTPVNTPVNTENLTDAPRSGCVKEIRDAFERASTPQRERGPASSSRNSYSTLPREVLPPSSSGRFSGPVERVEPELTGEATPPDAPLPDSCMATPPEEVKPAVMKAKKDPKDTPKEPKAEEAGEKAENPPAEPTSPANQGKWIESSEKNMMQARNLIRDMLTIVRNNEVAEAANKEAAQDAEKREKEAKKAAVFNKAAAHEKVIATSFKCMQDIEDCILQTEDSLSKLTHERYRGFVNLQVCERRLELRQKRPEPEKFRDALTDALNSEKGILEEARKELLELESQGKKIVDELRDKRKFLSEDTGFRRLQMMEDMKTLSPQVALPPVKSPKANNGSPKKSNEKNEAEVAFGEAAPENGETKPAEEKDPKAEGSTGNAAKEVKEAVNEVAKEVKEGAKEVAKEAAKEAKEAGKAKEDAKEGKEAKEAKEGKEVKEAKEAGKDPKPAEEAPKETEEAQPPLTNDEKKSHTLSPEEQKRAEQASKELIADTLKLLEKCSCHRNKSLETIFKVKQDTNRANHRSEDCLSRRTAELGEMKKQLEKHALDVEAAILRAERSLDRTERRLDSKDGKKVEKFKQG</sequence>
<dbReference type="Gene3D" id="2.30.30.40">
    <property type="entry name" value="SH3 Domains"/>
    <property type="match status" value="1"/>
</dbReference>
<feature type="coiled-coil region" evidence="3">
    <location>
        <begin position="1008"/>
        <end position="1042"/>
    </location>
</feature>
<proteinExistence type="predicted"/>
<feature type="compositionally biased region" description="Basic and acidic residues" evidence="4">
    <location>
        <begin position="770"/>
        <end position="789"/>
    </location>
</feature>
<gene>
    <name evidence="6" type="ORF">SCF082_LOCUS14804</name>
</gene>
<dbReference type="InterPro" id="IPR000253">
    <property type="entry name" value="FHA_dom"/>
</dbReference>
<comment type="caution">
    <text evidence="6">The sequence shown here is derived from an EMBL/GenBank/DDBJ whole genome shotgun (WGS) entry which is preliminary data.</text>
</comment>
<feature type="compositionally biased region" description="Basic and acidic residues" evidence="4">
    <location>
        <begin position="266"/>
        <end position="284"/>
    </location>
</feature>
<keyword evidence="7" id="KW-1185">Reference proteome</keyword>
<feature type="compositionally biased region" description="Basic and acidic residues" evidence="4">
    <location>
        <begin position="1211"/>
        <end position="1231"/>
    </location>
</feature>
<dbReference type="InterPro" id="IPR001452">
    <property type="entry name" value="SH3_domain"/>
</dbReference>
<dbReference type="GO" id="GO:0005840">
    <property type="term" value="C:ribosome"/>
    <property type="evidence" value="ECO:0007669"/>
    <property type="project" value="UniProtKB-KW"/>
</dbReference>
<feature type="region of interest" description="Disordered" evidence="4">
    <location>
        <begin position="27"/>
        <end position="63"/>
    </location>
</feature>
<dbReference type="Pfam" id="PF07653">
    <property type="entry name" value="SH3_2"/>
    <property type="match status" value="1"/>
</dbReference>